<dbReference type="WBParaSite" id="SCUD_0002008601-mRNA-1">
    <property type="protein sequence ID" value="SCUD_0002008601-mRNA-1"/>
    <property type="gene ID" value="SCUD_0002008601"/>
</dbReference>
<evidence type="ECO:0000313" key="3">
    <source>
        <dbReference type="WBParaSite" id="SCUD_0002008601-mRNA-1"/>
    </source>
</evidence>
<name>A0A183KYD6_9TREM</name>
<protein>
    <submittedName>
        <fullName evidence="3">Ferritin</fullName>
    </submittedName>
</protein>
<accession>A0A183KYD6</accession>
<keyword evidence="2" id="KW-1185">Reference proteome</keyword>
<gene>
    <name evidence="1" type="ORF">SCUD_LOCUS20083</name>
</gene>
<reference evidence="3" key="1">
    <citation type="submission" date="2016-06" db="UniProtKB">
        <authorList>
            <consortium name="WormBaseParasite"/>
        </authorList>
    </citation>
    <scope>IDENTIFICATION</scope>
</reference>
<reference evidence="1 2" key="2">
    <citation type="submission" date="2018-11" db="EMBL/GenBank/DDBJ databases">
        <authorList>
            <consortium name="Pathogen Informatics"/>
        </authorList>
    </citation>
    <scope>NUCLEOTIDE SEQUENCE [LARGE SCALE GENOMIC DNA]</scope>
    <source>
        <strain evidence="1">Dakar</strain>
        <strain evidence="2">Dakar, Senegal</strain>
    </source>
</reference>
<dbReference type="Proteomes" id="UP000279833">
    <property type="component" value="Unassembled WGS sequence"/>
</dbReference>
<proteinExistence type="predicted"/>
<sequence>MTGNMEAFLNAYGDPNQTVQFAGKLSKKQYSYCLYMYFTS</sequence>
<organism evidence="3">
    <name type="scientific">Schistosoma curassoni</name>
    <dbReference type="NCBI Taxonomy" id="6186"/>
    <lineage>
        <taxon>Eukaryota</taxon>
        <taxon>Metazoa</taxon>
        <taxon>Spiralia</taxon>
        <taxon>Lophotrochozoa</taxon>
        <taxon>Platyhelminthes</taxon>
        <taxon>Trematoda</taxon>
        <taxon>Digenea</taxon>
        <taxon>Strigeidida</taxon>
        <taxon>Schistosomatoidea</taxon>
        <taxon>Schistosomatidae</taxon>
        <taxon>Schistosoma</taxon>
    </lineage>
</organism>
<evidence type="ECO:0000313" key="1">
    <source>
        <dbReference type="EMBL" id="VDP71152.1"/>
    </source>
</evidence>
<dbReference type="EMBL" id="UZAK01043638">
    <property type="protein sequence ID" value="VDP71152.1"/>
    <property type="molecule type" value="Genomic_DNA"/>
</dbReference>
<dbReference type="AlphaFoldDB" id="A0A183KYD6"/>
<evidence type="ECO:0000313" key="2">
    <source>
        <dbReference type="Proteomes" id="UP000279833"/>
    </source>
</evidence>